<dbReference type="EMBL" id="WMIA01000017">
    <property type="protein sequence ID" value="MTF39793.1"/>
    <property type="molecule type" value="Genomic_DNA"/>
</dbReference>
<dbReference type="Proteomes" id="UP000437131">
    <property type="component" value="Unassembled WGS sequence"/>
</dbReference>
<organism evidence="1 2">
    <name type="scientific">Cyanobacterium aponinum 0216</name>
    <dbReference type="NCBI Taxonomy" id="2676140"/>
    <lineage>
        <taxon>Bacteria</taxon>
        <taxon>Bacillati</taxon>
        <taxon>Cyanobacteriota</taxon>
        <taxon>Cyanophyceae</taxon>
        <taxon>Oscillatoriophycideae</taxon>
        <taxon>Chroococcales</taxon>
        <taxon>Geminocystaceae</taxon>
        <taxon>Cyanobacterium</taxon>
    </lineage>
</organism>
<accession>A0A844GW42</accession>
<dbReference type="RefSeq" id="WP_155084244.1">
    <property type="nucleotide sequence ID" value="NZ_WMIA01000017.1"/>
</dbReference>
<evidence type="ECO:0000313" key="1">
    <source>
        <dbReference type="EMBL" id="MTF39793.1"/>
    </source>
</evidence>
<name>A0A844GW42_9CHRO</name>
<reference evidence="1 2" key="1">
    <citation type="submission" date="2019-11" db="EMBL/GenBank/DDBJ databases">
        <title>Isolation of a new High Light Tolerant Cyanobacteria.</title>
        <authorList>
            <person name="Dobson Z."/>
            <person name="Vaughn N."/>
            <person name="Vaughn M."/>
            <person name="Fromme P."/>
            <person name="Mazor Y."/>
        </authorList>
    </citation>
    <scope>NUCLEOTIDE SEQUENCE [LARGE SCALE GENOMIC DNA]</scope>
    <source>
        <strain evidence="1 2">0216</strain>
    </source>
</reference>
<comment type="caution">
    <text evidence="1">The sequence shown here is derived from an EMBL/GenBank/DDBJ whole genome shotgun (WGS) entry which is preliminary data.</text>
</comment>
<gene>
    <name evidence="1" type="ORF">GGC33_12775</name>
</gene>
<proteinExistence type="predicted"/>
<protein>
    <submittedName>
        <fullName evidence="1">Uncharacterized protein</fullName>
    </submittedName>
</protein>
<dbReference type="AlphaFoldDB" id="A0A844GW42"/>
<evidence type="ECO:0000313" key="2">
    <source>
        <dbReference type="Proteomes" id="UP000437131"/>
    </source>
</evidence>
<sequence length="299" mass="34254">MKYSTIFGTGAYFLISFSLISSFLPDKLLAETQIKNQLELTNETPAFQGKRLTEGDLSIEIDFQPYNFESNDNNLKYRLFYQGKEKLKASKETFFSQVYFQPSEKDNPYPYIVIETYSGGAHCCTSFYIYTWLDGEFVETSIENLNSGGGVFKDLKGDNSLQFVTNDNSFLYAFSSYAGSYPPSLIYDVEKGELIENTRNYPNYLRETADNMLTALQEGIANDYEVNGVLAGYVAQKILLDEYEEGWQFMLENFDRNDTTGLTIYNAELEEVGQHPDFPTALKAFLQERGYVKYPHSLR</sequence>